<gene>
    <name evidence="1" type="ORF">SDC9_156313</name>
</gene>
<dbReference type="AlphaFoldDB" id="A0A645F3W3"/>
<dbReference type="EMBL" id="VSSQ01055118">
    <property type="protein sequence ID" value="MPN09025.1"/>
    <property type="molecule type" value="Genomic_DNA"/>
</dbReference>
<evidence type="ECO:0000313" key="1">
    <source>
        <dbReference type="EMBL" id="MPN09025.1"/>
    </source>
</evidence>
<reference evidence="1" key="1">
    <citation type="submission" date="2019-08" db="EMBL/GenBank/DDBJ databases">
        <authorList>
            <person name="Kucharzyk K."/>
            <person name="Murdoch R.W."/>
            <person name="Higgins S."/>
            <person name="Loffler F."/>
        </authorList>
    </citation>
    <scope>NUCLEOTIDE SEQUENCE</scope>
</reference>
<protein>
    <submittedName>
        <fullName evidence="1">Uncharacterized protein</fullName>
    </submittedName>
</protein>
<sequence>MPHDGAAQENHDGGEAQRREILELKRGNRSVRCGGIGSEIAQNLVHKFSSLLSGSGKTGA</sequence>
<accession>A0A645F3W3</accession>
<comment type="caution">
    <text evidence="1">The sequence shown here is derived from an EMBL/GenBank/DDBJ whole genome shotgun (WGS) entry which is preliminary data.</text>
</comment>
<organism evidence="1">
    <name type="scientific">bioreactor metagenome</name>
    <dbReference type="NCBI Taxonomy" id="1076179"/>
    <lineage>
        <taxon>unclassified sequences</taxon>
        <taxon>metagenomes</taxon>
        <taxon>ecological metagenomes</taxon>
    </lineage>
</organism>
<proteinExistence type="predicted"/>
<name>A0A645F3W3_9ZZZZ</name>